<evidence type="ECO:0000313" key="4">
    <source>
        <dbReference type="Proteomes" id="UP001219525"/>
    </source>
</evidence>
<feature type="compositionally biased region" description="Polar residues" evidence="2">
    <location>
        <begin position="425"/>
        <end position="435"/>
    </location>
</feature>
<comment type="similarity">
    <text evidence="1">Belongs to the NPR2 family.</text>
</comment>
<dbReference type="PANTHER" id="PTHR12991">
    <property type="entry name" value="NITROGEN PERMEASE REGULATOR 2/TUMOR SUPPRESSOR CANDIDATE 4"/>
    <property type="match status" value="1"/>
</dbReference>
<evidence type="ECO:0000313" key="3">
    <source>
        <dbReference type="EMBL" id="KAJ7219389.1"/>
    </source>
</evidence>
<feature type="compositionally biased region" description="Low complexity" evidence="2">
    <location>
        <begin position="69"/>
        <end position="84"/>
    </location>
</feature>
<feature type="region of interest" description="Disordered" evidence="2">
    <location>
        <begin position="550"/>
        <end position="570"/>
    </location>
</feature>
<feature type="compositionally biased region" description="Low complexity" evidence="2">
    <location>
        <begin position="480"/>
        <end position="493"/>
    </location>
</feature>
<accession>A0AAD6VQV4</accession>
<name>A0AAD6VQV4_9AGAR</name>
<dbReference type="GO" id="GO:0005096">
    <property type="term" value="F:GTPase activator activity"/>
    <property type="evidence" value="ECO:0007669"/>
    <property type="project" value="TreeGrafter"/>
</dbReference>
<proteinExistence type="inferred from homology"/>
<dbReference type="Pfam" id="PF06218">
    <property type="entry name" value="NPR2"/>
    <property type="match status" value="3"/>
</dbReference>
<dbReference type="GO" id="GO:1990130">
    <property type="term" value="C:GATOR1 complex"/>
    <property type="evidence" value="ECO:0007669"/>
    <property type="project" value="TreeGrafter"/>
</dbReference>
<feature type="region of interest" description="Disordered" evidence="2">
    <location>
        <begin position="403"/>
        <end position="493"/>
    </location>
</feature>
<feature type="compositionally biased region" description="Low complexity" evidence="2">
    <location>
        <begin position="403"/>
        <end position="419"/>
    </location>
</feature>
<organism evidence="3 4">
    <name type="scientific">Mycena pura</name>
    <dbReference type="NCBI Taxonomy" id="153505"/>
    <lineage>
        <taxon>Eukaryota</taxon>
        <taxon>Fungi</taxon>
        <taxon>Dikarya</taxon>
        <taxon>Basidiomycota</taxon>
        <taxon>Agaricomycotina</taxon>
        <taxon>Agaricomycetes</taxon>
        <taxon>Agaricomycetidae</taxon>
        <taxon>Agaricales</taxon>
        <taxon>Marasmiineae</taxon>
        <taxon>Mycenaceae</taxon>
        <taxon>Mycena</taxon>
    </lineage>
</organism>
<dbReference type="InterPro" id="IPR009348">
    <property type="entry name" value="NPR2-like"/>
</dbReference>
<dbReference type="AlphaFoldDB" id="A0AAD6VQV4"/>
<keyword evidence="4" id="KW-1185">Reference proteome</keyword>
<evidence type="ECO:0000256" key="2">
    <source>
        <dbReference type="SAM" id="MobiDB-lite"/>
    </source>
</evidence>
<feature type="compositionally biased region" description="Polar residues" evidence="2">
    <location>
        <begin position="86"/>
        <end position="96"/>
    </location>
</feature>
<dbReference type="PANTHER" id="PTHR12991:SF10">
    <property type="entry name" value="GATOR COMPLEX PROTEIN NPRL2"/>
    <property type="match status" value="1"/>
</dbReference>
<feature type="region of interest" description="Disordered" evidence="2">
    <location>
        <begin position="43"/>
        <end position="96"/>
    </location>
</feature>
<dbReference type="EMBL" id="JARJCW010000011">
    <property type="protein sequence ID" value="KAJ7219389.1"/>
    <property type="molecule type" value="Genomic_DNA"/>
</dbReference>
<dbReference type="Proteomes" id="UP001219525">
    <property type="component" value="Unassembled WGS sequence"/>
</dbReference>
<sequence length="666" mass="73694">MPEGHSFLPRIQSVFYAVFDIKQGPKIVYQVPEGLIAVPNTATTASVPQPSTPPTPLTEHCTPTHPGITSRNSSSSLNSPTDPRSASRSFYSPQKRTGSSTRILFNFDDISKYVIPQSQLCGRLVTCSTKRHRIIGFPVELSGGKYQRNYLRYNLCFVFERGADLSCYEPVVRKVSRVLTACEEESEFLSSPNTSPAIHAILEQLYEDLNSYSETSIPIDRFNSIELKIFPFYPNPPPVKDWMVPIALIDLTKRIEDNWDLTMVKVCRFIDGVNHVSRIAHLANCDLALTRLAISHLLYYQVIMTNDIFQYSNMYTLRKSIQSLAGEADVKEECGPYVTKPGTSIPDWPQLLHLYSRLKPGKTVLDWMETYEVHSLGIDVRRFTSFGVIKGFLRRVHRWPVLLPPSDTSPSDPSDPSSLGHVHTRVNSLSGSMHYSSPPVAPPNDLSPSQSLLRGRTPHTTPAVPSVSPDLTLPIPTSPRPTSATAPTTAVTPARLRRASAAEKVLEQLRNRDIQKTSASPRTSWIHYANELELGNGITATTVMTQDTPVRAGGSESRRQSLSAFPTNPPPSPILAKATIVATLTSPRPQVSQSPSAPAVLTCNDIETSCNIPYPKELPPLLDGEHHTDELAVRFEAGWPLLEQWLLTIGGGESPGDFGRVVIIYR</sequence>
<dbReference type="GO" id="GO:1904262">
    <property type="term" value="P:negative regulation of TORC1 signaling"/>
    <property type="evidence" value="ECO:0007669"/>
    <property type="project" value="TreeGrafter"/>
</dbReference>
<evidence type="ECO:0000256" key="1">
    <source>
        <dbReference type="ARBA" id="ARBA00008433"/>
    </source>
</evidence>
<gene>
    <name evidence="3" type="ORF">GGX14DRAFT_435984</name>
</gene>
<dbReference type="GO" id="GO:0010508">
    <property type="term" value="P:positive regulation of autophagy"/>
    <property type="evidence" value="ECO:0007669"/>
    <property type="project" value="TreeGrafter"/>
</dbReference>
<comment type="caution">
    <text evidence="3">The sequence shown here is derived from an EMBL/GenBank/DDBJ whole genome shotgun (WGS) entry which is preliminary data.</text>
</comment>
<protein>
    <submittedName>
        <fullName evidence="3">Nitrogen permease regulator 2-domain-containing protein</fullName>
    </submittedName>
</protein>
<dbReference type="GO" id="GO:0005774">
    <property type="term" value="C:vacuolar membrane"/>
    <property type="evidence" value="ECO:0007669"/>
    <property type="project" value="TreeGrafter"/>
</dbReference>
<reference evidence="3" key="1">
    <citation type="submission" date="2023-03" db="EMBL/GenBank/DDBJ databases">
        <title>Massive genome expansion in bonnet fungi (Mycena s.s.) driven by repeated elements and novel gene families across ecological guilds.</title>
        <authorList>
            <consortium name="Lawrence Berkeley National Laboratory"/>
            <person name="Harder C.B."/>
            <person name="Miyauchi S."/>
            <person name="Viragh M."/>
            <person name="Kuo A."/>
            <person name="Thoen E."/>
            <person name="Andreopoulos B."/>
            <person name="Lu D."/>
            <person name="Skrede I."/>
            <person name="Drula E."/>
            <person name="Henrissat B."/>
            <person name="Morin E."/>
            <person name="Kohler A."/>
            <person name="Barry K."/>
            <person name="LaButti K."/>
            <person name="Morin E."/>
            <person name="Salamov A."/>
            <person name="Lipzen A."/>
            <person name="Mereny Z."/>
            <person name="Hegedus B."/>
            <person name="Baldrian P."/>
            <person name="Stursova M."/>
            <person name="Weitz H."/>
            <person name="Taylor A."/>
            <person name="Grigoriev I.V."/>
            <person name="Nagy L.G."/>
            <person name="Martin F."/>
            <person name="Kauserud H."/>
        </authorList>
    </citation>
    <scope>NUCLEOTIDE SEQUENCE</scope>
    <source>
        <strain evidence="3">9144</strain>
    </source>
</reference>